<gene>
    <name evidence="1" type="ORF">BN890_16660</name>
</gene>
<comment type="caution">
    <text evidence="1">The sequence shown here is derived from an EMBL/GenBank/DDBJ whole genome shotgun (WGS) entry which is preliminary data.</text>
</comment>
<accession>W6P7T2</accession>
<dbReference type="SUPFAM" id="SSF89095">
    <property type="entry name" value="GatB/YqeY motif"/>
    <property type="match status" value="1"/>
</dbReference>
<dbReference type="InterPro" id="IPR023168">
    <property type="entry name" value="GatB_Yqey_C_2"/>
</dbReference>
<dbReference type="InterPro" id="IPR042184">
    <property type="entry name" value="YqeY/Aim41_N"/>
</dbReference>
<evidence type="ECO:0000313" key="1">
    <source>
        <dbReference type="EMBL" id="CDM04092.1"/>
    </source>
</evidence>
<dbReference type="InterPro" id="IPR003789">
    <property type="entry name" value="Asn/Gln_tRNA_amidoTrase-B-like"/>
</dbReference>
<dbReference type="PANTHER" id="PTHR28055:SF1">
    <property type="entry name" value="ALTERED INHERITANCE OF MITOCHONDRIA PROTEIN 41, MITOCHONDRIAL"/>
    <property type="match status" value="1"/>
</dbReference>
<sequence length="150" mass="16150">MDLFEQVSEDIKNAMKAKDKVALETLRNIKKFFLEAKTAPGANDILTDDAALKIIQKLVKQGKDSAEIYIGQGRQDLADVELGQVLAVMEKYLPKQMSAEELEAALKEIIAETGATSGKDMGKVMGVASKKLAGLAEGRAISAKVKELLG</sequence>
<reference evidence="1 2" key="1">
    <citation type="submission" date="2013-12" db="EMBL/GenBank/DDBJ databases">
        <title>Improved hybrid genome assemblies of Bacteroides xylanisolvens SD CC 1b and Bacteroides xylanisolvens SD CC 2a using Illumina and 454 Sequencing.</title>
        <authorList>
            <person name="Ramaraj T."/>
            <person name="Sundararajan A."/>
            <person name="Mudge J."/>
            <person name="Schilkey F.D."/>
            <person name="Delvecchio V."/>
            <person name="Donlon M."/>
            <person name="Ziemer C."/>
        </authorList>
    </citation>
    <scope>NUCLEOTIDE SEQUENCE [LARGE SCALE GENOMIC DNA]</scope>
</reference>
<dbReference type="Proteomes" id="UP000019380">
    <property type="component" value="Unassembled WGS sequence"/>
</dbReference>
<dbReference type="InterPro" id="IPR019004">
    <property type="entry name" value="YqeY/Aim41"/>
</dbReference>
<protein>
    <submittedName>
        <fullName evidence="1">Transamidase GatB domain protein</fullName>
    </submittedName>
</protein>
<dbReference type="Gene3D" id="1.10.10.410">
    <property type="match status" value="1"/>
</dbReference>
<evidence type="ECO:0000313" key="2">
    <source>
        <dbReference type="Proteomes" id="UP000019380"/>
    </source>
</evidence>
<dbReference type="EMBL" id="CBXG010000019">
    <property type="protein sequence ID" value="CDM04092.1"/>
    <property type="molecule type" value="Genomic_DNA"/>
</dbReference>
<dbReference type="GO" id="GO:0016884">
    <property type="term" value="F:carbon-nitrogen ligase activity, with glutamine as amido-N-donor"/>
    <property type="evidence" value="ECO:0007669"/>
    <property type="project" value="InterPro"/>
</dbReference>
<organism evidence="1 2">
    <name type="scientific">Bacteroides xylanisolvens SD CC 1b</name>
    <dbReference type="NCBI Taxonomy" id="702447"/>
    <lineage>
        <taxon>Bacteria</taxon>
        <taxon>Pseudomonadati</taxon>
        <taxon>Bacteroidota</taxon>
        <taxon>Bacteroidia</taxon>
        <taxon>Bacteroidales</taxon>
        <taxon>Bacteroidaceae</taxon>
        <taxon>Bacteroides</taxon>
    </lineage>
</organism>
<dbReference type="Pfam" id="PF09424">
    <property type="entry name" value="YqeY"/>
    <property type="match status" value="1"/>
</dbReference>
<dbReference type="Gene3D" id="1.10.1510.10">
    <property type="entry name" value="Uncharacterised protein YqeY/AIM41 PF09424, N-terminal domain"/>
    <property type="match status" value="1"/>
</dbReference>
<dbReference type="PANTHER" id="PTHR28055">
    <property type="entry name" value="ALTERED INHERITANCE OF MITOCHONDRIA PROTEIN 41, MITOCHONDRIAL"/>
    <property type="match status" value="1"/>
</dbReference>
<dbReference type="AlphaFoldDB" id="W6P7T2"/>
<name>W6P7T2_9BACE</name>
<proteinExistence type="predicted"/>